<protein>
    <submittedName>
        <fullName evidence="2">Uncharacterized protein</fullName>
    </submittedName>
</protein>
<dbReference type="EMBL" id="CADCTP010000220">
    <property type="protein sequence ID" value="CAA9261214.1"/>
    <property type="molecule type" value="Genomic_DNA"/>
</dbReference>
<proteinExistence type="predicted"/>
<name>A0A6J4IT02_9ACTN</name>
<reference evidence="2" key="1">
    <citation type="submission" date="2020-02" db="EMBL/GenBank/DDBJ databases">
        <authorList>
            <person name="Meier V. D."/>
        </authorList>
    </citation>
    <scope>NUCLEOTIDE SEQUENCE</scope>
    <source>
        <strain evidence="2">AVDCRST_MAG41</strain>
    </source>
</reference>
<sequence length="112" mass="12041">GGGPPGLRRHPGQLPVQQLRRVRRPAQLHQAPAGDQRVAVGHRGRAERGAGLVRHGQQLGRALHRRPPARDVAGERVRLALPLHGQAGDPGGRRPGLRGGQQLQRRGQVVPV</sequence>
<feature type="non-terminal residue" evidence="2">
    <location>
        <position position="112"/>
    </location>
</feature>
<gene>
    <name evidence="2" type="ORF">AVDCRST_MAG41-2377</name>
</gene>
<accession>A0A6J4IT02</accession>
<feature type="non-terminal residue" evidence="2">
    <location>
        <position position="1"/>
    </location>
</feature>
<evidence type="ECO:0000313" key="2">
    <source>
        <dbReference type="EMBL" id="CAA9261214.1"/>
    </source>
</evidence>
<evidence type="ECO:0000256" key="1">
    <source>
        <dbReference type="SAM" id="MobiDB-lite"/>
    </source>
</evidence>
<feature type="compositionally biased region" description="Low complexity" evidence="1">
    <location>
        <begin position="100"/>
        <end position="112"/>
    </location>
</feature>
<dbReference type="AlphaFoldDB" id="A0A6J4IT02"/>
<feature type="compositionally biased region" description="Basic and acidic residues" evidence="1">
    <location>
        <begin position="68"/>
        <end position="78"/>
    </location>
</feature>
<feature type="compositionally biased region" description="Gly residues" evidence="1">
    <location>
        <begin position="88"/>
        <end position="99"/>
    </location>
</feature>
<feature type="region of interest" description="Disordered" evidence="1">
    <location>
        <begin position="26"/>
        <end position="112"/>
    </location>
</feature>
<organism evidence="2">
    <name type="scientific">uncultured Mycobacteriales bacterium</name>
    <dbReference type="NCBI Taxonomy" id="581187"/>
    <lineage>
        <taxon>Bacteria</taxon>
        <taxon>Bacillati</taxon>
        <taxon>Actinomycetota</taxon>
        <taxon>Actinomycetes</taxon>
        <taxon>Mycobacteriales</taxon>
        <taxon>environmental samples</taxon>
    </lineage>
</organism>